<sequence length="275" mass="31434">MDLSNRERKWASNIKAAAQAAEDIDTSMIPDMDFALYAFVDHNNVAQALDRIRGIQTFRELYQLDDSVDQAIEILRAFVKKQPGHCLDIDTSPDTQEGIIILDLASFQVDRVFASSPADCARTSRNWEIHVVAIYYLMRALQPCLESAREGTYMILECEGFQAASQLARFAICLNDELCAHFAYFFKKIQCYHTGCFANLFFSMLKSVTRNKDWDLLQLGCRIEDEFDSVNVAATTHTLRELYLQPSVEEAHKHFLKRVGELLAQRRSNALAFRL</sequence>
<dbReference type="Proteomes" id="UP001153069">
    <property type="component" value="Unassembled WGS sequence"/>
</dbReference>
<evidence type="ECO:0000313" key="2">
    <source>
        <dbReference type="Proteomes" id="UP001153069"/>
    </source>
</evidence>
<dbReference type="EMBL" id="CAICTM010000437">
    <property type="protein sequence ID" value="CAB9510487.1"/>
    <property type="molecule type" value="Genomic_DNA"/>
</dbReference>
<proteinExistence type="predicted"/>
<dbReference type="AlphaFoldDB" id="A0A9N8DXE2"/>
<name>A0A9N8DXE2_9STRA</name>
<protein>
    <submittedName>
        <fullName evidence="1">Uncharacterized protein</fullName>
    </submittedName>
</protein>
<keyword evidence="2" id="KW-1185">Reference proteome</keyword>
<organism evidence="1 2">
    <name type="scientific">Seminavis robusta</name>
    <dbReference type="NCBI Taxonomy" id="568900"/>
    <lineage>
        <taxon>Eukaryota</taxon>
        <taxon>Sar</taxon>
        <taxon>Stramenopiles</taxon>
        <taxon>Ochrophyta</taxon>
        <taxon>Bacillariophyta</taxon>
        <taxon>Bacillariophyceae</taxon>
        <taxon>Bacillariophycidae</taxon>
        <taxon>Naviculales</taxon>
        <taxon>Naviculaceae</taxon>
        <taxon>Seminavis</taxon>
    </lineage>
</organism>
<accession>A0A9N8DXE2</accession>
<evidence type="ECO:0000313" key="1">
    <source>
        <dbReference type="EMBL" id="CAB9510487.1"/>
    </source>
</evidence>
<dbReference type="OrthoDB" id="1434354at2759"/>
<reference evidence="1" key="1">
    <citation type="submission" date="2020-06" db="EMBL/GenBank/DDBJ databases">
        <authorList>
            <consortium name="Plant Systems Biology data submission"/>
        </authorList>
    </citation>
    <scope>NUCLEOTIDE SEQUENCE</scope>
    <source>
        <strain evidence="1">D6</strain>
    </source>
</reference>
<gene>
    <name evidence="1" type="ORF">SEMRO_438_G143080.1</name>
</gene>
<comment type="caution">
    <text evidence="1">The sequence shown here is derived from an EMBL/GenBank/DDBJ whole genome shotgun (WGS) entry which is preliminary data.</text>
</comment>